<evidence type="ECO:0000256" key="2">
    <source>
        <dbReference type="SAM" id="MobiDB-lite"/>
    </source>
</evidence>
<gene>
    <name evidence="5" type="primary">yapA</name>
    <name evidence="5" type="ORF">NCTC8580_03227</name>
</gene>
<dbReference type="Proteomes" id="UP000255087">
    <property type="component" value="Unassembled WGS sequence"/>
</dbReference>
<evidence type="ECO:0000313" key="5">
    <source>
        <dbReference type="EMBL" id="SUP84765.1"/>
    </source>
</evidence>
<dbReference type="PROSITE" id="PS51208">
    <property type="entry name" value="AUTOTRANSPORTER"/>
    <property type="match status" value="2"/>
</dbReference>
<dbReference type="RefSeq" id="WP_258841173.1">
    <property type="nucleotide sequence ID" value="NZ_UHJC01000001.1"/>
</dbReference>
<organism evidence="5 6">
    <name type="scientific">Yersinia pseudotuberculosis</name>
    <dbReference type="NCBI Taxonomy" id="633"/>
    <lineage>
        <taxon>Bacteria</taxon>
        <taxon>Pseudomonadati</taxon>
        <taxon>Pseudomonadota</taxon>
        <taxon>Gammaproteobacteria</taxon>
        <taxon>Enterobacterales</taxon>
        <taxon>Yersiniaceae</taxon>
        <taxon>Yersinia</taxon>
    </lineage>
</organism>
<protein>
    <submittedName>
        <fullName evidence="5">Autotransporter protein</fullName>
    </submittedName>
</protein>
<dbReference type="Gene3D" id="2.40.128.130">
    <property type="entry name" value="Autotransporter beta-domain"/>
    <property type="match status" value="2"/>
</dbReference>
<dbReference type="SUPFAM" id="SSF103515">
    <property type="entry name" value="Autotransporter"/>
    <property type="match status" value="2"/>
</dbReference>
<reference evidence="5 6" key="1">
    <citation type="submission" date="2018-06" db="EMBL/GenBank/DDBJ databases">
        <authorList>
            <consortium name="Pathogen Informatics"/>
            <person name="Doyle S."/>
        </authorList>
    </citation>
    <scope>NUCLEOTIDE SEQUENCE [LARGE SCALE GENOMIC DNA]</scope>
    <source>
        <strain evidence="5 6">NCTC8580</strain>
    </source>
</reference>
<feature type="domain" description="Autotransporter" evidence="4">
    <location>
        <begin position="1842"/>
        <end position="2107"/>
    </location>
</feature>
<dbReference type="InterPro" id="IPR006315">
    <property type="entry name" value="OM_autotransptr_brl_dom"/>
</dbReference>
<keyword evidence="3" id="KW-0732">Signal</keyword>
<evidence type="ECO:0000313" key="6">
    <source>
        <dbReference type="Proteomes" id="UP000255087"/>
    </source>
</evidence>
<dbReference type="InterPro" id="IPR051551">
    <property type="entry name" value="Autotransporter_adhesion"/>
</dbReference>
<dbReference type="PANTHER" id="PTHR35037:SF7">
    <property type="entry name" value="AUTOTRANSPORTER"/>
    <property type="match status" value="1"/>
</dbReference>
<dbReference type="Pfam" id="PF03797">
    <property type="entry name" value="Autotransporter"/>
    <property type="match status" value="2"/>
</dbReference>
<feature type="coiled-coil region" evidence="1">
    <location>
        <begin position="138"/>
        <end position="196"/>
    </location>
</feature>
<dbReference type="SUPFAM" id="SSF51126">
    <property type="entry name" value="Pectin lyase-like"/>
    <property type="match status" value="2"/>
</dbReference>
<dbReference type="PANTHER" id="PTHR35037">
    <property type="entry name" value="C-TERMINAL REGION OF AIDA-LIKE PROTEIN"/>
    <property type="match status" value="1"/>
</dbReference>
<evidence type="ECO:0000256" key="3">
    <source>
        <dbReference type="SAM" id="SignalP"/>
    </source>
</evidence>
<dbReference type="Gene3D" id="2.160.20.20">
    <property type="match status" value="3"/>
</dbReference>
<keyword evidence="1" id="KW-0175">Coiled coil</keyword>
<dbReference type="InterPro" id="IPR011050">
    <property type="entry name" value="Pectin_lyase_fold/virulence"/>
</dbReference>
<feature type="coiled-coil region" evidence="1">
    <location>
        <begin position="335"/>
        <end position="379"/>
    </location>
</feature>
<dbReference type="GO" id="GO:0019867">
    <property type="term" value="C:outer membrane"/>
    <property type="evidence" value="ECO:0007669"/>
    <property type="project" value="InterPro"/>
</dbReference>
<evidence type="ECO:0000259" key="4">
    <source>
        <dbReference type="PROSITE" id="PS51208"/>
    </source>
</evidence>
<dbReference type="SMART" id="SM00869">
    <property type="entry name" value="Autotransporter"/>
    <property type="match status" value="2"/>
</dbReference>
<feature type="region of interest" description="Disordered" evidence="2">
    <location>
        <begin position="52"/>
        <end position="94"/>
    </location>
</feature>
<dbReference type="InterPro" id="IPR036709">
    <property type="entry name" value="Autotransporte_beta_dom_sf"/>
</dbReference>
<feature type="domain" description="Autotransporter" evidence="4">
    <location>
        <begin position="1208"/>
        <end position="1496"/>
    </location>
</feature>
<sequence length="2107" mass="216283">MKNSNTLNTRLLPLSILISSLVSGGAMAVPTQSVSTGDFERVAPVGGFMVTSESEQTGATEQKAGTDATEQESGNATAVTPPTTTPSEQEITEPEQPGLLEKITKLLGLGEITEDQAKALTENVKANVKAKAEKVDAQAAAKLALESAQAEAQKAAEDALYLKTENVSYQAFAQTEEKIKKEAAEAKTKQDEAKNKAIVAVEVSGQPLDPKDSDVAAKVIKAVATTTQAQKEKAVELDEKTTKAAEALEAKDANTKALKEIEGRLTPVTEALTKATDTDKVSLDEKLTQAQEAKTDKDSKTNANGGYKELFAANEKTKKNLAITEETANNDSDERDKLNKAKENLALYNEAAQAELNTIAKAEEAVKAIDAKIRELTKNQGLIKKEQSTEEAKTGDLDTALGNADRAKDAAQDAFNEAMEAAKLAETAAKAIEAAKITDKAVEAATAAHQEAADKAKQTQAAFEEAEKVKTAADKVVEAKNGLLTTAKDELEQLIADQNSVQPTPDLPAIDVTIEPTKTQDVIEGTSAIATQVAGGTQNVAKGGKAIDSVITKDGIVNLAAGANAKGTEVTKGTLNNNGGVDTDTVVGAEGKLVLTGSETAIATSTGAKVAAGGVVTAGNHSVIEKMISSGDVAASGNAIVRDTTINDGKLSLAGTATANNTTFNGGIFSVEGDTAATKTTMTGGKFAVTGNAKIDDTVLNASDFSLADNATANNTTLTGGTFTAAGDTAVSATNMTGGKFAVTGNATIKDTKLSASDFSLADNATANNTILTGGTFTAAGDAAVSATNMTGGKFAVTGNATIKDTVLSASNFSLADNATANNTTLTGGTFTVAGDAAVTATNMSGGKFAVKGKAKIKDTQLTASDFTLAENATANDTTLNGGKFDVSNEATATNTTLNNGLFTLKDGAHADSTTVKNGTFVMADQSTANGIQLVDSAFTLASGAKAFGTTKLTGGQAQVAGSLESLSLTGGRADFANSAKASGLLDISADSQIIMNRGADTAQANLNLAGRLELLASDVAQAVAQPAARAAMELSNARAAMPAPAMPVPAAAPVAHFALNDVVMTGGTVDMSNAKNAQLTMASLNGTGNFNLGSVMQSDSVAPLNVSGDANGDFIIAMNSSGQAPTNLNVVNTHGGDARFALANGPVALGNYMTNLAKDANGNFVLTADKSAMTPGTAGILAVANTTPVIFNAELSSIQQRLDKQSTETNQSGMWGSYLNNNFEVKGRAANFDQKLNGMTLGGDKATALADGVLSVGGFASYSSSDIKTDYQSKGKVDSHSFGAYAQYLANSGYYMNAVVKNNQFSQDVNITSINGSASGVSNFSGMGIALKAGKHFNFNEAYVSPYVAMSAFSSGIGVIAQEAEVKFTAAQLAKADAELQLADKMEQLANINLKLTALNDALNDLDPKVISQQTLAKGEAQPVADGELAMATKVAGGEQNVTTGGAVLASVVTEDGVVNLSDNALAHDSQLINGTLNNTRAHDVNTQVGAQGKLLINGTQEAAATSEGATVAVGGSVTAGTNALVTKMVSAGTVTGNDGALFTETTLNDGQFSLNNGAIAKNTEVNGGQFNVNEGATAEGVTVKGGEFNLRARAQAMKLTIEHGEAQIAGTLTDVTLRGGNTTLANTADVAGTIHSISGSALKVYQGAHTAQADLNLAGRVVLFADDVTPAAALPSRAVRAADNRLSAPFTFRRVNMSGGTLDLRKVKNTQLVMDSLAGNGTFELGSMLQQDASAPVNVTGNADGDFTLQIDGSGIDPTNLNVVSTGGGDARFTLTDGPIGLGNRVYNLVKDASGKITLVANESTVTPGTASILAVANTTPVIFNAELSSVQQRLDKQSTEANESGMWGTYLHNNFAVKGRAANFDQTLNGMTLGGDKATALADGILSVGGFASASTSSIKTDYQSKGNVDSHSFGAYTQYLANNGDYVNGVVKANKFNQAIHVTSADNSASGNTNFSGMGVAVKAGKHINHNHLYVSPYVAMSAFSSGKSAVKLSNGMAAQSSSTRSMIGTLGVNAGYRFVLKNGVEMKPYVSASVDHEFAANNKFRVNQEMFDNNLNGTRVNTGAGLNVNITPNLSVGSEVKLSSGKNIKTPVTVNLNVGYRF</sequence>
<name>A0A380QBV3_YERPU</name>
<dbReference type="Pfam" id="PF03212">
    <property type="entry name" value="Pertactin"/>
    <property type="match status" value="2"/>
</dbReference>
<proteinExistence type="predicted"/>
<evidence type="ECO:0000256" key="1">
    <source>
        <dbReference type="SAM" id="Coils"/>
    </source>
</evidence>
<dbReference type="NCBIfam" id="TIGR01414">
    <property type="entry name" value="autotrans_barl"/>
    <property type="match status" value="2"/>
</dbReference>
<accession>A0A380QBV3</accession>
<dbReference type="InterPro" id="IPR005546">
    <property type="entry name" value="Autotransporte_beta"/>
</dbReference>
<feature type="coiled-coil region" evidence="1">
    <location>
        <begin position="1376"/>
        <end position="1403"/>
    </location>
</feature>
<dbReference type="InterPro" id="IPR012332">
    <property type="entry name" value="Autotransporter_pectin_lyase_C"/>
</dbReference>
<dbReference type="EMBL" id="UHJC01000001">
    <property type="protein sequence ID" value="SUP84765.1"/>
    <property type="molecule type" value="Genomic_DNA"/>
</dbReference>
<feature type="signal peptide" evidence="3">
    <location>
        <begin position="1"/>
        <end position="28"/>
    </location>
</feature>
<feature type="chain" id="PRO_5016690916" evidence="3">
    <location>
        <begin position="29"/>
        <end position="2107"/>
    </location>
</feature>
<dbReference type="InterPro" id="IPR004899">
    <property type="entry name" value="Pertactin_central"/>
</dbReference>